<feature type="region of interest" description="Disordered" evidence="1">
    <location>
        <begin position="1"/>
        <end position="27"/>
    </location>
</feature>
<feature type="compositionally biased region" description="Basic residues" evidence="1">
    <location>
        <begin position="46"/>
        <end position="56"/>
    </location>
</feature>
<sequence>MDKNDLRKSDKDKDSSDSFTNEGKHSRELLIPVSLENVALESKKAYWHHTPHRHTPHPLTATTPTGNSRSNDHTTVPPHHHSITQLFPLTLITLTTYAVTITNARLNQYLHSFTPFTAVN</sequence>
<organism evidence="2 3">
    <name type="scientific">Portunus trituberculatus</name>
    <name type="common">Swimming crab</name>
    <name type="synonym">Neptunus trituberculatus</name>
    <dbReference type="NCBI Taxonomy" id="210409"/>
    <lineage>
        <taxon>Eukaryota</taxon>
        <taxon>Metazoa</taxon>
        <taxon>Ecdysozoa</taxon>
        <taxon>Arthropoda</taxon>
        <taxon>Crustacea</taxon>
        <taxon>Multicrustacea</taxon>
        <taxon>Malacostraca</taxon>
        <taxon>Eumalacostraca</taxon>
        <taxon>Eucarida</taxon>
        <taxon>Decapoda</taxon>
        <taxon>Pleocyemata</taxon>
        <taxon>Brachyura</taxon>
        <taxon>Eubrachyura</taxon>
        <taxon>Portunoidea</taxon>
        <taxon>Portunidae</taxon>
        <taxon>Portuninae</taxon>
        <taxon>Portunus</taxon>
    </lineage>
</organism>
<dbReference type="Proteomes" id="UP000324222">
    <property type="component" value="Unassembled WGS sequence"/>
</dbReference>
<accession>A0A5B7D7X4</accession>
<evidence type="ECO:0000313" key="3">
    <source>
        <dbReference type="Proteomes" id="UP000324222"/>
    </source>
</evidence>
<proteinExistence type="predicted"/>
<dbReference type="EMBL" id="VSRR010000584">
    <property type="protein sequence ID" value="MPC17375.1"/>
    <property type="molecule type" value="Genomic_DNA"/>
</dbReference>
<reference evidence="2 3" key="1">
    <citation type="submission" date="2019-05" db="EMBL/GenBank/DDBJ databases">
        <title>Another draft genome of Portunus trituberculatus and its Hox gene families provides insights of decapod evolution.</title>
        <authorList>
            <person name="Jeong J.-H."/>
            <person name="Song I."/>
            <person name="Kim S."/>
            <person name="Choi T."/>
            <person name="Kim D."/>
            <person name="Ryu S."/>
            <person name="Kim W."/>
        </authorList>
    </citation>
    <scope>NUCLEOTIDE SEQUENCE [LARGE SCALE GENOMIC DNA]</scope>
    <source>
        <tissue evidence="2">Muscle</tissue>
    </source>
</reference>
<comment type="caution">
    <text evidence="2">The sequence shown here is derived from an EMBL/GenBank/DDBJ whole genome shotgun (WGS) entry which is preliminary data.</text>
</comment>
<evidence type="ECO:0000313" key="2">
    <source>
        <dbReference type="EMBL" id="MPC17375.1"/>
    </source>
</evidence>
<evidence type="ECO:0000256" key="1">
    <source>
        <dbReference type="SAM" id="MobiDB-lite"/>
    </source>
</evidence>
<gene>
    <name evidence="2" type="ORF">E2C01_010229</name>
</gene>
<dbReference type="AlphaFoldDB" id="A0A5B7D7X4"/>
<keyword evidence="3" id="KW-1185">Reference proteome</keyword>
<feature type="region of interest" description="Disordered" evidence="1">
    <location>
        <begin position="46"/>
        <end position="80"/>
    </location>
</feature>
<name>A0A5B7D7X4_PORTR</name>
<protein>
    <submittedName>
        <fullName evidence="2">Uncharacterized protein</fullName>
    </submittedName>
</protein>